<proteinExistence type="predicted"/>
<organism evidence="4 5">
    <name type="scientific">Pseudopedobacter saltans (strain ATCC 51119 / DSM 12145 / JCM 21818 / CCUG 39354 / LMG 10337 / NBRC 100064 / NCIMB 13643)</name>
    <name type="common">Pedobacter saltans</name>
    <dbReference type="NCBI Taxonomy" id="762903"/>
    <lineage>
        <taxon>Bacteria</taxon>
        <taxon>Pseudomonadati</taxon>
        <taxon>Bacteroidota</taxon>
        <taxon>Sphingobacteriia</taxon>
        <taxon>Sphingobacteriales</taxon>
        <taxon>Sphingobacteriaceae</taxon>
        <taxon>Pseudopedobacter</taxon>
    </lineage>
</organism>
<gene>
    <name evidence="4" type="ordered locus">Pedsa_1529</name>
</gene>
<reference evidence="5" key="2">
    <citation type="submission" date="2011-02" db="EMBL/GenBank/DDBJ databases">
        <title>The complete genome of Pedobacter saltans DSM 12145.</title>
        <authorList>
            <consortium name="US DOE Joint Genome Institute (JGI-PGF)"/>
            <person name="Lucas S."/>
            <person name="Copeland A."/>
            <person name="Lapidus A."/>
            <person name="Bruce D."/>
            <person name="Goodwin L."/>
            <person name="Pitluck S."/>
            <person name="Kyrpides N."/>
            <person name="Mavromatis K."/>
            <person name="Pagani I."/>
            <person name="Ivanova N."/>
            <person name="Ovchinnikova G."/>
            <person name="Lu M."/>
            <person name="Detter J.C."/>
            <person name="Han C."/>
            <person name="Land M."/>
            <person name="Hauser L."/>
            <person name="Markowitz V."/>
            <person name="Cheng J.-F."/>
            <person name="Hugenholtz P."/>
            <person name="Woyke T."/>
            <person name="Wu D."/>
            <person name="Tindall B."/>
            <person name="Pomrenke H.G."/>
            <person name="Brambilla E."/>
            <person name="Klenk H.-P."/>
            <person name="Eisen J.A."/>
        </authorList>
    </citation>
    <scope>NUCLEOTIDE SEQUENCE [LARGE SCALE GENOMIC DNA]</scope>
    <source>
        <strain evidence="5">ATCC 51119 / DSM 12145 / JCM 21818 / LMG 10337 / NBRC 100064 / NCIMB 13643</strain>
    </source>
</reference>
<keyword evidence="1" id="KW-0472">Membrane</keyword>
<accession>F0S5Y7</accession>
<dbReference type="InterPro" id="IPR006860">
    <property type="entry name" value="FecR"/>
</dbReference>
<keyword evidence="5" id="KW-1185">Reference proteome</keyword>
<dbReference type="eggNOG" id="COG3712">
    <property type="taxonomic scope" value="Bacteria"/>
</dbReference>
<feature type="domain" description="Protein FecR C-terminal" evidence="3">
    <location>
        <begin position="304"/>
        <end position="371"/>
    </location>
</feature>
<evidence type="ECO:0000313" key="4">
    <source>
        <dbReference type="EMBL" id="ADY52090.1"/>
    </source>
</evidence>
<dbReference type="GO" id="GO:0016989">
    <property type="term" value="F:sigma factor antagonist activity"/>
    <property type="evidence" value="ECO:0007669"/>
    <property type="project" value="TreeGrafter"/>
</dbReference>
<dbReference type="KEGG" id="psn:Pedsa_1529"/>
<evidence type="ECO:0000256" key="1">
    <source>
        <dbReference type="SAM" id="Phobius"/>
    </source>
</evidence>
<dbReference type="PIRSF" id="PIRSF018266">
    <property type="entry name" value="FecR"/>
    <property type="match status" value="1"/>
</dbReference>
<name>F0S5Y7_PSESL</name>
<dbReference type="Proteomes" id="UP000000310">
    <property type="component" value="Chromosome"/>
</dbReference>
<dbReference type="Gene3D" id="2.60.120.1440">
    <property type="match status" value="1"/>
</dbReference>
<dbReference type="Pfam" id="PF04773">
    <property type="entry name" value="FecR"/>
    <property type="match status" value="1"/>
</dbReference>
<dbReference type="AlphaFoldDB" id="F0S5Y7"/>
<evidence type="ECO:0000259" key="2">
    <source>
        <dbReference type="Pfam" id="PF04773"/>
    </source>
</evidence>
<dbReference type="HOGENOM" id="CLU_050192_1_0_10"/>
<dbReference type="InterPro" id="IPR032508">
    <property type="entry name" value="FecR_C"/>
</dbReference>
<feature type="domain" description="FecR protein" evidence="2">
    <location>
        <begin position="168"/>
        <end position="263"/>
    </location>
</feature>
<dbReference type="Pfam" id="PF16344">
    <property type="entry name" value="FecR_C"/>
    <property type="match status" value="1"/>
</dbReference>
<feature type="transmembrane region" description="Helical" evidence="1">
    <location>
        <begin position="71"/>
        <end position="92"/>
    </location>
</feature>
<dbReference type="PANTHER" id="PTHR30273:SF2">
    <property type="entry name" value="PROTEIN FECR"/>
    <property type="match status" value="1"/>
</dbReference>
<reference evidence="4 5" key="1">
    <citation type="journal article" date="2011" name="Stand. Genomic Sci.">
        <title>Complete genome sequence of the gliding, heparinolytic Pedobacter saltans type strain (113).</title>
        <authorList>
            <person name="Liolios K."/>
            <person name="Sikorski J."/>
            <person name="Lu M."/>
            <person name="Nolan M."/>
            <person name="Lapidus A."/>
            <person name="Lucas S."/>
            <person name="Hammon N."/>
            <person name="Deshpande S."/>
            <person name="Cheng J.F."/>
            <person name="Tapia R."/>
            <person name="Han C."/>
            <person name="Goodwin L."/>
            <person name="Pitluck S."/>
            <person name="Huntemann M."/>
            <person name="Ivanova N."/>
            <person name="Pagani I."/>
            <person name="Mavromatis K."/>
            <person name="Ovchinikova G."/>
            <person name="Pati A."/>
            <person name="Chen A."/>
            <person name="Palaniappan K."/>
            <person name="Land M."/>
            <person name="Hauser L."/>
            <person name="Brambilla E.M."/>
            <person name="Kotsyurbenko O."/>
            <person name="Rohde M."/>
            <person name="Tindall B.J."/>
            <person name="Abt B."/>
            <person name="Goker M."/>
            <person name="Detter J.C."/>
            <person name="Woyke T."/>
            <person name="Bristow J."/>
            <person name="Eisen J.A."/>
            <person name="Markowitz V."/>
            <person name="Hugenholtz P."/>
            <person name="Klenk H.P."/>
            <person name="Kyrpides N.C."/>
        </authorList>
    </citation>
    <scope>NUCLEOTIDE SEQUENCE [LARGE SCALE GENOMIC DNA]</scope>
    <source>
        <strain evidence="5">ATCC 51119 / DSM 12145 / JCM 21818 / LMG 10337 / NBRC 100064 / NCIMB 13643</strain>
    </source>
</reference>
<dbReference type="RefSeq" id="WP_013632589.1">
    <property type="nucleotide sequence ID" value="NC_015177.1"/>
</dbReference>
<evidence type="ECO:0000313" key="5">
    <source>
        <dbReference type="Proteomes" id="UP000000310"/>
    </source>
</evidence>
<dbReference type="EMBL" id="CP002545">
    <property type="protein sequence ID" value="ADY52090.1"/>
    <property type="molecule type" value="Genomic_DNA"/>
</dbReference>
<evidence type="ECO:0000259" key="3">
    <source>
        <dbReference type="Pfam" id="PF16344"/>
    </source>
</evidence>
<keyword evidence="1" id="KW-0812">Transmembrane</keyword>
<dbReference type="STRING" id="762903.Pedsa_1529"/>
<dbReference type="InterPro" id="IPR012373">
    <property type="entry name" value="Ferrdict_sens_TM"/>
</dbReference>
<dbReference type="Gene3D" id="3.55.50.30">
    <property type="match status" value="1"/>
</dbReference>
<protein>
    <submittedName>
        <fullName evidence="4">Anti-FecI sigma factor, FecR</fullName>
    </submittedName>
</protein>
<dbReference type="PANTHER" id="PTHR30273">
    <property type="entry name" value="PERIPLASMIC SIGNAL SENSOR AND SIGMA FACTOR ACTIVATOR FECR-RELATED"/>
    <property type="match status" value="1"/>
</dbReference>
<keyword evidence="1" id="KW-1133">Transmembrane helix</keyword>
<sequence length="373" mass="41737">MDKKEAKEILKKYNQGTCSPEEKEWVESWYLQIVGNSKQEGVSDLDMPSLQKDIWHQIVASRPIEKSKKKIYIRIAAAASLFIAIGLSFYFFQQNATDVSLDKNRIISQIQPGGNKAMLTLSNGTKINLADLEDGASVKEQGLRISKRSNGELIYEVVGENNSTKGNTIETPIGGQYQVVLPDGTKVWLNASSALEYPLNFSGNERRVVLRGEGYFEVKSDKTKPFRVVSGNQIIEVLGTKFNVNTYKDESSRKTTLLEGSVRVSANGINKLLKPGEQAKVIDDNIEVDKVDPDQVVAWYRGDFAFEGAELQTIMREISRWYNVDVVYQGDIANVKFGGSISRSKDIREVLHVLSLTQGVNFKLEGRRVTVML</sequence>